<organism evidence="1 2">
    <name type="scientific">Streptomyces melanosporofaciens</name>
    <dbReference type="NCBI Taxonomy" id="67327"/>
    <lineage>
        <taxon>Bacteria</taxon>
        <taxon>Bacillati</taxon>
        <taxon>Actinomycetota</taxon>
        <taxon>Actinomycetes</taxon>
        <taxon>Kitasatosporales</taxon>
        <taxon>Streptomycetaceae</taxon>
        <taxon>Streptomyces</taxon>
        <taxon>Streptomyces violaceusniger group</taxon>
    </lineage>
</organism>
<accession>A0A1H4IBE0</accession>
<dbReference type="Proteomes" id="UP000198609">
    <property type="component" value="Unassembled WGS sequence"/>
</dbReference>
<keyword evidence="2" id="KW-1185">Reference proteome</keyword>
<name>A0A1H4IBE0_STRMJ</name>
<dbReference type="AlphaFoldDB" id="A0A1H4IBE0"/>
<dbReference type="RefSeq" id="WP_342030642.1">
    <property type="nucleotide sequence ID" value="NZ_FNST01000001.1"/>
</dbReference>
<evidence type="ECO:0000313" key="2">
    <source>
        <dbReference type="Proteomes" id="UP000198609"/>
    </source>
</evidence>
<proteinExistence type="predicted"/>
<dbReference type="EMBL" id="FNST01000001">
    <property type="protein sequence ID" value="SEB31273.1"/>
    <property type="molecule type" value="Genomic_DNA"/>
</dbReference>
<gene>
    <name evidence="1" type="ORF">SAMN04490356_0404</name>
</gene>
<evidence type="ECO:0000313" key="1">
    <source>
        <dbReference type="EMBL" id="SEB31273.1"/>
    </source>
</evidence>
<reference evidence="2" key="1">
    <citation type="submission" date="2016-10" db="EMBL/GenBank/DDBJ databases">
        <authorList>
            <person name="Varghese N."/>
            <person name="Submissions S."/>
        </authorList>
    </citation>
    <scope>NUCLEOTIDE SEQUENCE [LARGE SCALE GENOMIC DNA]</scope>
    <source>
        <strain evidence="2">DSM 40318</strain>
    </source>
</reference>
<sequence>MARAYDFPEDLLTAQEELHQVVHALKTLYDRLPWSVEPHPGFNDPEYWRPRKRPATDGWTEEDRAEVQRLRAQQQKLSIEVVTHPF</sequence>
<protein>
    <submittedName>
        <fullName evidence="1">Uncharacterized protein</fullName>
    </submittedName>
</protein>